<feature type="region of interest" description="Disordered" evidence="1">
    <location>
        <begin position="491"/>
        <end position="1089"/>
    </location>
</feature>
<feature type="compositionally biased region" description="Basic and acidic residues" evidence="1">
    <location>
        <begin position="1020"/>
        <end position="1037"/>
    </location>
</feature>
<feature type="compositionally biased region" description="Basic and acidic residues" evidence="1">
    <location>
        <begin position="625"/>
        <end position="641"/>
    </location>
</feature>
<feature type="compositionally biased region" description="Polar residues" evidence="1">
    <location>
        <begin position="642"/>
        <end position="654"/>
    </location>
</feature>
<feature type="region of interest" description="Disordered" evidence="1">
    <location>
        <begin position="369"/>
        <end position="390"/>
    </location>
</feature>
<keyword evidence="3" id="KW-1185">Reference proteome</keyword>
<feature type="compositionally biased region" description="Polar residues" evidence="1">
    <location>
        <begin position="747"/>
        <end position="771"/>
    </location>
</feature>
<feature type="compositionally biased region" description="Basic and acidic residues" evidence="1">
    <location>
        <begin position="772"/>
        <end position="784"/>
    </location>
</feature>
<evidence type="ECO:0000256" key="1">
    <source>
        <dbReference type="SAM" id="MobiDB-lite"/>
    </source>
</evidence>
<feature type="region of interest" description="Disordered" evidence="1">
    <location>
        <begin position="321"/>
        <end position="353"/>
    </location>
</feature>
<proteinExistence type="predicted"/>
<evidence type="ECO:0000313" key="3">
    <source>
        <dbReference type="Proteomes" id="UP000799428"/>
    </source>
</evidence>
<feature type="compositionally biased region" description="Basic residues" evidence="1">
    <location>
        <begin position="610"/>
        <end position="623"/>
    </location>
</feature>
<evidence type="ECO:0000313" key="2">
    <source>
        <dbReference type="EMBL" id="KAF2708557.1"/>
    </source>
</evidence>
<feature type="region of interest" description="Disordered" evidence="1">
    <location>
        <begin position="1107"/>
        <end position="1145"/>
    </location>
</feature>
<dbReference type="OrthoDB" id="5374844at2759"/>
<feature type="compositionally biased region" description="Low complexity" evidence="1">
    <location>
        <begin position="457"/>
        <end position="467"/>
    </location>
</feature>
<reference evidence="2" key="1">
    <citation type="journal article" date="2020" name="Stud. Mycol.">
        <title>101 Dothideomycetes genomes: a test case for predicting lifestyles and emergence of pathogens.</title>
        <authorList>
            <person name="Haridas S."/>
            <person name="Albert R."/>
            <person name="Binder M."/>
            <person name="Bloem J."/>
            <person name="Labutti K."/>
            <person name="Salamov A."/>
            <person name="Andreopoulos B."/>
            <person name="Baker S."/>
            <person name="Barry K."/>
            <person name="Bills G."/>
            <person name="Bluhm B."/>
            <person name="Cannon C."/>
            <person name="Castanera R."/>
            <person name="Culley D."/>
            <person name="Daum C."/>
            <person name="Ezra D."/>
            <person name="Gonzalez J."/>
            <person name="Henrissat B."/>
            <person name="Kuo A."/>
            <person name="Liang C."/>
            <person name="Lipzen A."/>
            <person name="Lutzoni F."/>
            <person name="Magnuson J."/>
            <person name="Mondo S."/>
            <person name="Nolan M."/>
            <person name="Ohm R."/>
            <person name="Pangilinan J."/>
            <person name="Park H.-J."/>
            <person name="Ramirez L."/>
            <person name="Alfaro M."/>
            <person name="Sun H."/>
            <person name="Tritt A."/>
            <person name="Yoshinaga Y."/>
            <person name="Zwiers L.-H."/>
            <person name="Turgeon B."/>
            <person name="Goodwin S."/>
            <person name="Spatafora J."/>
            <person name="Crous P."/>
            <person name="Grigoriev I."/>
        </authorList>
    </citation>
    <scope>NUCLEOTIDE SEQUENCE</scope>
    <source>
        <strain evidence="2">CBS 279.74</strain>
    </source>
</reference>
<feature type="compositionally biased region" description="Polar residues" evidence="1">
    <location>
        <begin position="991"/>
        <end position="1004"/>
    </location>
</feature>
<feature type="compositionally biased region" description="Polar residues" evidence="1">
    <location>
        <begin position="890"/>
        <end position="901"/>
    </location>
</feature>
<feature type="compositionally biased region" description="Basic residues" evidence="1">
    <location>
        <begin position="974"/>
        <end position="988"/>
    </location>
</feature>
<accession>A0A6G1K863</accession>
<dbReference type="EMBL" id="MU005771">
    <property type="protein sequence ID" value="KAF2708557.1"/>
    <property type="molecule type" value="Genomic_DNA"/>
</dbReference>
<feature type="compositionally biased region" description="Low complexity" evidence="1">
    <location>
        <begin position="570"/>
        <end position="586"/>
    </location>
</feature>
<feature type="compositionally biased region" description="Basic and acidic residues" evidence="1">
    <location>
        <begin position="702"/>
        <end position="719"/>
    </location>
</feature>
<feature type="compositionally biased region" description="Low complexity" evidence="1">
    <location>
        <begin position="850"/>
        <end position="863"/>
    </location>
</feature>
<protein>
    <submittedName>
        <fullName evidence="2">Uncharacterized protein</fullName>
    </submittedName>
</protein>
<sequence length="1342" mass="146665">MSMSAPDFDAALAAPDNDDSNRTIYNLAKQVHKVSTSISGSLSTLAATAENYLAAFCHDRTCSNTRRRWIGLALRNMIRTSEHVAHHLATRPQALSHLGDVILGSSELEETRIVAGIIIREAIGHGLEFHIFWPSDKVPNNAPNFPPHFAPTWLYHFQTFLDTLGDLLIMQTHSDPAILYPLSCWASDNRTWRGSLKQNILLIQADLLTIIVPSASTEDVAFVDIPLQHIANVRHHKASLDDSQAQGTTRDPWELIISFRNAPWTYRLDTSESTGHDFTILFEQRADSEECHDSIKQFMHPISSSRALNFSNPQVISQALNSSSPEVISQASSKGTDKSPGPSQVAEPLVKSQHVSTSFPIDFHAKVGEGEGEHANNEGASVTLEPSATAPSGVTVQNAIEVSSATSSNDRLLLSSPDTAKRDENGSLPRTNKSGHSIGAAGDAPVQKNQRDEFGFPESSPRISRPSVRSKKGAYSHPVASTAHVFLAKATAAKPVGPKAKSKPRPQKPDTEDEDDLIGPRVFQPLAPRAHPNADNHIIQRTQSPAQPDNGGRRVEISKVGRVSGLPKISKPSVKQSVKQSSPSQVLPGSDTFSIPPEDNESAQSAPTNKPRKRRATVNKPKGKPAAERNSKATPVLDDKSNSALTPKASSNGRPRTRRRAALQVNYHESSDSEYSDSDILPEPRKPRSATKAATKPKRVVTKKETKPTESKSKPESSKPIKVKARLPPISPDKHRVLGNLLAMTQKPPTVQSNTKTNSAKAHSPKSTQKPNVEKSVDKERFEEGQSLSSDNAVAQDEDRKEGPFKSFDSPSAPAQVPPTPQVATKSDQLFEDFVHSDKQPQVAERQSDAKAVPVLQAVAVAATKRKRTTEESLPATPGKKRSKKEHATGPTSVGQGTNGSARRPTTIAPPRVLTDPSSPLGQLRRSSFHPCIPNTAQYSNPSNDKRDHHGDSPVVLPVSRRQDGYILGSIKRIERRHTPSHQSAHRTHSGDSANTEILSSNSKPIPASPHAESTAISGHADKDQVNMEKEMGDYETARSNPFTQRAKASKLTAFTRRLTEQSADLDKSNVPMHDMASARSPERPTEGQVLESPLNMFRVDGRVHNGQSAMVAPPTPIRPRAPSLVRPEKHTSQMYSTPKQGFQPFVSRRRSAEVQDSVVSAPPEVIGDTQSLIVNDDDGDVNIEGDETLVALEEGTPCSRKTSPLHFRSSPPGNCPPSSHSSTSAEAEHEPEPPIPTSEAEDMDWEQTLKPHLRPIHEQLLRLSEHVVRHIEDKETALDGIADEYAEDGEHIINSLVQRHSGAFESTLVAVEQKKHVARDEYERFAKRMSQECEKYESAKH</sequence>
<feature type="region of interest" description="Disordered" evidence="1">
    <location>
        <begin position="1194"/>
        <end position="1240"/>
    </location>
</feature>
<organism evidence="2 3">
    <name type="scientific">Pleomassaria siparia CBS 279.74</name>
    <dbReference type="NCBI Taxonomy" id="1314801"/>
    <lineage>
        <taxon>Eukaryota</taxon>
        <taxon>Fungi</taxon>
        <taxon>Dikarya</taxon>
        <taxon>Ascomycota</taxon>
        <taxon>Pezizomycotina</taxon>
        <taxon>Dothideomycetes</taxon>
        <taxon>Pleosporomycetidae</taxon>
        <taxon>Pleosporales</taxon>
        <taxon>Pleomassariaceae</taxon>
        <taxon>Pleomassaria</taxon>
    </lineage>
</organism>
<name>A0A6G1K863_9PLEO</name>
<feature type="region of interest" description="Disordered" evidence="1">
    <location>
        <begin position="402"/>
        <end position="476"/>
    </location>
</feature>
<gene>
    <name evidence="2" type="ORF">K504DRAFT_455531</name>
</gene>
<feature type="compositionally biased region" description="Low complexity" evidence="1">
    <location>
        <begin position="1217"/>
        <end position="1226"/>
    </location>
</feature>
<feature type="compositionally biased region" description="Polar residues" evidence="1">
    <location>
        <begin position="321"/>
        <end position="334"/>
    </location>
</feature>
<dbReference type="Proteomes" id="UP000799428">
    <property type="component" value="Unassembled WGS sequence"/>
</dbReference>